<comment type="caution">
    <text evidence="1">The sequence shown here is derived from an EMBL/GenBank/DDBJ whole genome shotgun (WGS) entry which is preliminary data.</text>
</comment>
<protein>
    <submittedName>
        <fullName evidence="1">Uncharacterized protein</fullName>
    </submittedName>
</protein>
<dbReference type="EMBL" id="MORL01000015">
    <property type="protein sequence ID" value="OIN57102.1"/>
    <property type="molecule type" value="Genomic_DNA"/>
</dbReference>
<accession>A0A1S2VEG5</accession>
<organism evidence="1 2">
    <name type="scientific">Arsenicibacter rosenii</name>
    <dbReference type="NCBI Taxonomy" id="1750698"/>
    <lineage>
        <taxon>Bacteria</taxon>
        <taxon>Pseudomonadati</taxon>
        <taxon>Bacteroidota</taxon>
        <taxon>Cytophagia</taxon>
        <taxon>Cytophagales</taxon>
        <taxon>Spirosomataceae</taxon>
        <taxon>Arsenicibacter</taxon>
    </lineage>
</organism>
<proteinExistence type="predicted"/>
<name>A0A1S2VEG5_9BACT</name>
<sequence>MGRHDTAAGQKYARQYADLCLPLKQLYENTADKNKQAIDSLSIAIKASRITDADVADRSEKFGLAVAQAIYD</sequence>
<evidence type="ECO:0000313" key="1">
    <source>
        <dbReference type="EMBL" id="OIN57102.1"/>
    </source>
</evidence>
<gene>
    <name evidence="1" type="ORF">BLX24_21335</name>
</gene>
<dbReference type="AlphaFoldDB" id="A0A1S2VEG5"/>
<dbReference type="Proteomes" id="UP000181790">
    <property type="component" value="Unassembled WGS sequence"/>
</dbReference>
<dbReference type="RefSeq" id="WP_071505238.1">
    <property type="nucleotide sequence ID" value="NZ_MORL01000015.1"/>
</dbReference>
<evidence type="ECO:0000313" key="2">
    <source>
        <dbReference type="Proteomes" id="UP000181790"/>
    </source>
</evidence>
<reference evidence="1 2" key="1">
    <citation type="submission" date="2016-10" db="EMBL/GenBank/DDBJ databases">
        <title>Arsenicibacter rosenii gen. nov., sp. nov., an efficient arsenic-methylating bacterium isolated from an arsenic-contaminated paddy soil.</title>
        <authorList>
            <person name="Huang K."/>
        </authorList>
    </citation>
    <scope>NUCLEOTIDE SEQUENCE [LARGE SCALE GENOMIC DNA]</scope>
    <source>
        <strain evidence="1 2">SM-1</strain>
    </source>
</reference>
<keyword evidence="2" id="KW-1185">Reference proteome</keyword>